<dbReference type="Gene3D" id="3.30.930.10">
    <property type="entry name" value="Bira Bifunctional Protein, Domain 2"/>
    <property type="match status" value="1"/>
</dbReference>
<dbReference type="InterPro" id="IPR004365">
    <property type="entry name" value="NA-bd_OB_tRNA"/>
</dbReference>
<dbReference type="GO" id="GO:0000049">
    <property type="term" value="F:tRNA binding"/>
    <property type="evidence" value="ECO:0007669"/>
    <property type="project" value="TreeGrafter"/>
</dbReference>
<feature type="compositionally biased region" description="Low complexity" evidence="13">
    <location>
        <begin position="82"/>
        <end position="91"/>
    </location>
</feature>
<dbReference type="InterPro" id="IPR006195">
    <property type="entry name" value="aa-tRNA-synth_II"/>
</dbReference>
<feature type="domain" description="Aminoacyl-transfer RNA synthetases class-II family profile" evidence="14">
    <location>
        <begin position="314"/>
        <end position="644"/>
    </location>
</feature>
<dbReference type="InterPro" id="IPR044136">
    <property type="entry name" value="Lys-tRNA-ligase_II_N"/>
</dbReference>
<dbReference type="EMBL" id="JN987635">
    <property type="protein sequence ID" value="AET50858.1"/>
    <property type="molecule type" value="mRNA"/>
</dbReference>
<evidence type="ECO:0000259" key="14">
    <source>
        <dbReference type="PROSITE" id="PS50862"/>
    </source>
</evidence>
<keyword evidence="9" id="KW-0030">Aminoacyl-tRNA synthetase</keyword>
<evidence type="ECO:0000256" key="3">
    <source>
        <dbReference type="ARBA" id="ARBA00013166"/>
    </source>
</evidence>
<dbReference type="PRINTS" id="PR00982">
    <property type="entry name" value="TRNASYNTHLYS"/>
</dbReference>
<evidence type="ECO:0000313" key="15">
    <source>
        <dbReference type="EMBL" id="AET50858.1"/>
    </source>
</evidence>
<evidence type="ECO:0000256" key="11">
    <source>
        <dbReference type="ARBA" id="ARBA00048573"/>
    </source>
</evidence>
<dbReference type="HAMAP" id="MF_00252">
    <property type="entry name" value="Lys_tRNA_synth_class2"/>
    <property type="match status" value="1"/>
</dbReference>
<dbReference type="GO" id="GO:0006430">
    <property type="term" value="P:lysyl-tRNA aminoacylation"/>
    <property type="evidence" value="ECO:0007669"/>
    <property type="project" value="InterPro"/>
</dbReference>
<dbReference type="PANTHER" id="PTHR42918">
    <property type="entry name" value="LYSYL-TRNA SYNTHETASE"/>
    <property type="match status" value="1"/>
</dbReference>
<dbReference type="Pfam" id="PF01336">
    <property type="entry name" value="tRNA_anti-codon"/>
    <property type="match status" value="1"/>
</dbReference>
<evidence type="ECO:0000256" key="2">
    <source>
        <dbReference type="ARBA" id="ARBA00008226"/>
    </source>
</evidence>
<dbReference type="VEuPathDB" id="ToxoDB:ETH2_1579600"/>
<keyword evidence="4" id="KW-0963">Cytoplasm</keyword>
<evidence type="ECO:0000256" key="6">
    <source>
        <dbReference type="ARBA" id="ARBA00022741"/>
    </source>
</evidence>
<feature type="region of interest" description="Disordered" evidence="13">
    <location>
        <begin position="82"/>
        <end position="142"/>
    </location>
</feature>
<dbReference type="GO" id="GO:0005524">
    <property type="term" value="F:ATP binding"/>
    <property type="evidence" value="ECO:0007669"/>
    <property type="project" value="UniProtKB-KW"/>
</dbReference>
<keyword evidence="7" id="KW-0067">ATP-binding</keyword>
<dbReference type="AlphaFoldDB" id="H9BA48"/>
<evidence type="ECO:0000256" key="5">
    <source>
        <dbReference type="ARBA" id="ARBA00022598"/>
    </source>
</evidence>
<dbReference type="InterPro" id="IPR002313">
    <property type="entry name" value="Lys-tRNA-ligase_II"/>
</dbReference>
<dbReference type="NCBIfam" id="TIGR00499">
    <property type="entry name" value="lysS_bact"/>
    <property type="match status" value="1"/>
</dbReference>
<dbReference type="VEuPathDB" id="ToxoDB:ETH_00031475"/>
<keyword evidence="8" id="KW-0648">Protein biosynthesis</keyword>
<name>H9BA48_EIMTE</name>
<protein>
    <recommendedName>
        <fullName evidence="3 12">Lysine--tRNA ligase</fullName>
        <ecNumber evidence="3 12">6.1.1.6</ecNumber>
    </recommendedName>
    <alternativeName>
        <fullName evidence="10 12">Lysyl-tRNA synthetase</fullName>
    </alternativeName>
</protein>
<dbReference type="PANTHER" id="PTHR42918:SF9">
    <property type="entry name" value="LYSINE--TRNA LIGASE"/>
    <property type="match status" value="1"/>
</dbReference>
<evidence type="ECO:0000256" key="8">
    <source>
        <dbReference type="ARBA" id="ARBA00022917"/>
    </source>
</evidence>
<comment type="similarity">
    <text evidence="2">Belongs to the class-II aminoacyl-tRNA synthetase family.</text>
</comment>
<dbReference type="EC" id="6.1.1.6" evidence="3 12"/>
<dbReference type="InterPro" id="IPR045864">
    <property type="entry name" value="aa-tRNA-synth_II/BPL/LPL"/>
</dbReference>
<keyword evidence="5" id="KW-0436">Ligase</keyword>
<dbReference type="NCBIfam" id="NF001756">
    <property type="entry name" value="PRK00484.1"/>
    <property type="match status" value="1"/>
</dbReference>
<dbReference type="InterPro" id="IPR004364">
    <property type="entry name" value="Aa-tRNA-synt_II"/>
</dbReference>
<dbReference type="CDD" id="cd04322">
    <property type="entry name" value="LysRS_N"/>
    <property type="match status" value="1"/>
</dbReference>
<dbReference type="GO" id="GO:0004824">
    <property type="term" value="F:lysine-tRNA ligase activity"/>
    <property type="evidence" value="ECO:0007669"/>
    <property type="project" value="UniProtKB-EC"/>
</dbReference>
<dbReference type="SUPFAM" id="SSF55681">
    <property type="entry name" value="Class II aaRS and biotin synthetases"/>
    <property type="match status" value="1"/>
</dbReference>
<dbReference type="InterPro" id="IPR034762">
    <property type="entry name" value="Lys-tRNA-ligase_II_bac/euk"/>
</dbReference>
<keyword evidence="6" id="KW-0547">Nucleotide-binding</keyword>
<feature type="compositionally biased region" description="Basic and acidic residues" evidence="13">
    <location>
        <begin position="98"/>
        <end position="108"/>
    </location>
</feature>
<evidence type="ECO:0000256" key="13">
    <source>
        <dbReference type="SAM" id="MobiDB-lite"/>
    </source>
</evidence>
<dbReference type="FunFam" id="3.30.930.10:FF:000238">
    <property type="entry name" value="Lysine--tRNA ligase"/>
    <property type="match status" value="1"/>
</dbReference>
<dbReference type="PROSITE" id="PS50862">
    <property type="entry name" value="AA_TRNA_LIGASE_II"/>
    <property type="match status" value="1"/>
</dbReference>
<proteinExistence type="evidence at transcript level"/>
<dbReference type="GO" id="GO:0005829">
    <property type="term" value="C:cytosol"/>
    <property type="evidence" value="ECO:0007669"/>
    <property type="project" value="TreeGrafter"/>
</dbReference>
<organism evidence="15">
    <name type="scientific">Eimeria tenella</name>
    <name type="common">Coccidian parasite</name>
    <dbReference type="NCBI Taxonomy" id="5802"/>
    <lineage>
        <taxon>Eukaryota</taxon>
        <taxon>Sar</taxon>
        <taxon>Alveolata</taxon>
        <taxon>Apicomplexa</taxon>
        <taxon>Conoidasida</taxon>
        <taxon>Coccidia</taxon>
        <taxon>Eucoccidiorida</taxon>
        <taxon>Eimeriorina</taxon>
        <taxon>Eimeriidae</taxon>
        <taxon>Eimeria</taxon>
    </lineage>
</organism>
<dbReference type="CDD" id="cd00775">
    <property type="entry name" value="LysRS_core"/>
    <property type="match status" value="1"/>
</dbReference>
<accession>H9BA48</accession>
<dbReference type="PIRSF" id="PIRSF039101">
    <property type="entry name" value="LysRS2"/>
    <property type="match status" value="1"/>
</dbReference>
<dbReference type="Gene3D" id="2.40.50.140">
    <property type="entry name" value="Nucleic acid-binding proteins"/>
    <property type="match status" value="1"/>
</dbReference>
<comment type="subcellular location">
    <subcellularLocation>
        <location evidence="1">Cytoplasm</location>
    </subcellularLocation>
</comment>
<evidence type="ECO:0000256" key="4">
    <source>
        <dbReference type="ARBA" id="ARBA00022490"/>
    </source>
</evidence>
<evidence type="ECO:0000256" key="10">
    <source>
        <dbReference type="ARBA" id="ARBA00030563"/>
    </source>
</evidence>
<comment type="catalytic activity">
    <reaction evidence="11 12">
        <text>tRNA(Lys) + L-lysine + ATP = L-lysyl-tRNA(Lys) + AMP + diphosphate</text>
        <dbReference type="Rhea" id="RHEA:20792"/>
        <dbReference type="Rhea" id="RHEA-COMP:9696"/>
        <dbReference type="Rhea" id="RHEA-COMP:9697"/>
        <dbReference type="ChEBI" id="CHEBI:30616"/>
        <dbReference type="ChEBI" id="CHEBI:32551"/>
        <dbReference type="ChEBI" id="CHEBI:33019"/>
        <dbReference type="ChEBI" id="CHEBI:78442"/>
        <dbReference type="ChEBI" id="CHEBI:78529"/>
        <dbReference type="ChEBI" id="CHEBI:456215"/>
        <dbReference type="EC" id="6.1.1.6"/>
    </reaction>
</comment>
<dbReference type="Pfam" id="PF00152">
    <property type="entry name" value="tRNA-synt_2"/>
    <property type="match status" value="1"/>
</dbReference>
<dbReference type="InterPro" id="IPR012340">
    <property type="entry name" value="NA-bd_OB-fold"/>
</dbReference>
<sequence>MLSNAHQGGRVLTRSPLAAAILSSIPHNRTHFPYSKIKIILQERAVFCFSARARTSNCFCWNPNPTFSARHPATLSSLVSSSASQMSSLPSNGAPAEGDEKKLSANERRRLRKAQQIEEKKQQKGATEAGEGGAETKAHEEADPRVFYENRCKFVESLRRENAAYPHKFNVTMTLGEFQEKYGGLADGAHLPEEEVCVAGRLTRVAASGQKLRFYDVRGDGHKVQVMANIADHDPSTGDFVEIHNAFRRGDIVGIRGYPGKSRRGELSIFPHEMKLLTPCLHMLPERNSLKDLDTRYRHRFVDLIVNDEPHRIFVIRSKITRFIRDFLERRGFIEVETPMMHPVFGGANAKPFVTHHNDLNTDLYMRVAPELYLKMLTVGGMDKVFEIGKNFRNEGIDMTHNPEFTACEFYWAYADYNDTVKLTEDMISEMVMSIHGSYKIPFHPEGPNGPVVELDFTPPYRRLSLVEEIEKQAKVTLPRPLDGPECLACLKDLMEKHNIPPPNPVTPAKALDAVCSHFVESQCTFRPTFIVDHPQVMSPLAKWHRSKPELTERFELFLMGKELCNAYTELNDPKKQRECFMEQVKAKEAGDDEACPIDENFLMALEYGLPPTSGWGVGIDRLTMFLSDQITIKEVILFPSMRPKTKEEVKEEKRAA</sequence>
<evidence type="ECO:0000256" key="7">
    <source>
        <dbReference type="ARBA" id="ARBA00022840"/>
    </source>
</evidence>
<dbReference type="FunFam" id="2.40.50.140:FF:000050">
    <property type="entry name" value="Lysine--tRNA ligase"/>
    <property type="match status" value="1"/>
</dbReference>
<dbReference type="SUPFAM" id="SSF50249">
    <property type="entry name" value="Nucleic acid-binding proteins"/>
    <property type="match status" value="1"/>
</dbReference>
<dbReference type="InterPro" id="IPR018149">
    <property type="entry name" value="Lys-tRNA-synth_II_C"/>
</dbReference>
<evidence type="ECO:0000256" key="12">
    <source>
        <dbReference type="RuleBase" id="RU003748"/>
    </source>
</evidence>
<evidence type="ECO:0000256" key="1">
    <source>
        <dbReference type="ARBA" id="ARBA00004496"/>
    </source>
</evidence>
<evidence type="ECO:0000256" key="9">
    <source>
        <dbReference type="ARBA" id="ARBA00023146"/>
    </source>
</evidence>
<reference evidence="15" key="1">
    <citation type="journal article" date="2012" name="BMC Genomics">
        <title>Characterisation of full-length cDNA sequences provides insights into the Eimeria tenella transcriptome.</title>
        <authorList>
            <person name="Amiruddin N."/>
            <person name="Lee X.W."/>
            <person name="Blake D.P."/>
            <person name="Suzuki Y."/>
            <person name="Tay Y.L."/>
            <person name="Lim L.S."/>
            <person name="Tomley F.M."/>
            <person name="Watanabe J."/>
            <person name="Sugimoto C."/>
            <person name="Wan K.L."/>
        </authorList>
    </citation>
    <scope>NUCLEOTIDE SEQUENCE</scope>
    <source>
        <strain evidence="15">Houghton</strain>
    </source>
</reference>